<dbReference type="Gene3D" id="3.30.300.30">
    <property type="match status" value="1"/>
</dbReference>
<evidence type="ECO:0000313" key="2">
    <source>
        <dbReference type="EMBL" id="CBZ33565.1"/>
    </source>
</evidence>
<reference evidence="1" key="2">
    <citation type="submission" date="2011-01" db="EMBL/GenBank/DDBJ databases">
        <authorList>
            <person name="Zhao B.P."/>
            <person name="Ren Z.A."/>
            <person name="Li C.D."/>
        </authorList>
    </citation>
    <scope>NUCLEOTIDE SEQUENCE</scope>
    <source>
        <strain evidence="1">BPK282A1</strain>
    </source>
</reference>
<dbReference type="RefSeq" id="XP_003860271.1">
    <property type="nucleotide sequence ID" value="XM_003860223.1"/>
</dbReference>
<sequence>MISMPPHKRLHGGVRVVDEIPRNAAGKVMRRQVRQDEVALLKGQNSDSGEGK</sequence>
<name>E9BE88_LEIDO</name>
<dbReference type="EMBL" id="FR799606">
    <property type="protein sequence ID" value="CBZ33564.1"/>
    <property type="molecule type" value="Genomic_DNA"/>
</dbReference>
<dbReference type="SUPFAM" id="SSF56801">
    <property type="entry name" value="Acetyl-CoA synthetase-like"/>
    <property type="match status" value="1"/>
</dbReference>
<evidence type="ECO:0000313" key="3">
    <source>
        <dbReference type="Proteomes" id="UP000008980"/>
    </source>
</evidence>
<dbReference type="GeneID" id="13386083"/>
<dbReference type="VEuPathDB" id="TriTrypDB:LdBPK_190950.1"/>
<dbReference type="AlphaFoldDB" id="E9BE88"/>
<reference evidence="3" key="3">
    <citation type="submission" date="2011-02" db="EMBL/GenBank/DDBJ databases">
        <title>Whole genome sequencing of Leishmania donovani clinical lines reveals dynamic variation related to drug resistance.</title>
        <authorList>
            <person name="Downing T."/>
            <person name="Imamura H."/>
            <person name="Sanders M."/>
            <person name="Decuypere S."/>
            <person name="Hertz-Fowler C."/>
            <person name="Clark T.G."/>
            <person name="Rijal S."/>
            <person name="Sundar S."/>
            <person name="Quail M.A."/>
            <person name="De Doncker S."/>
            <person name="Maes I."/>
            <person name="Vanaerschot M."/>
            <person name="Stark O."/>
            <person name="Schonian G."/>
            <person name="Dujardin J.C."/>
            <person name="Berriman M."/>
        </authorList>
    </citation>
    <scope>NUCLEOTIDE SEQUENCE [LARGE SCALE GENOMIC DNA]</scope>
    <source>
        <strain evidence="3">BPK282A1</strain>
    </source>
</reference>
<gene>
    <name evidence="1" type="ORF">LDBPK_190950</name>
    <name evidence="2" type="ORF">LDBPK_190960</name>
</gene>
<evidence type="ECO:0000313" key="1">
    <source>
        <dbReference type="EMBL" id="CBZ33564.1"/>
    </source>
</evidence>
<dbReference type="InterPro" id="IPR045851">
    <property type="entry name" value="AMP-bd_C_sf"/>
</dbReference>
<dbReference type="EMBL" id="FR799606">
    <property type="protein sequence ID" value="CBZ33565.1"/>
    <property type="molecule type" value="Genomic_DNA"/>
</dbReference>
<dbReference type="Proteomes" id="UP000008980">
    <property type="component" value="Chromosome 19"/>
</dbReference>
<accession>E9BE88</accession>
<dbReference type="KEGG" id="ldo:LDBPK_190960"/>
<dbReference type="KEGG" id="ldo:LDBPK_190950"/>
<organism evidence="1 3">
    <name type="scientific">Leishmania donovani</name>
    <dbReference type="NCBI Taxonomy" id="5661"/>
    <lineage>
        <taxon>Eukaryota</taxon>
        <taxon>Discoba</taxon>
        <taxon>Euglenozoa</taxon>
        <taxon>Kinetoplastea</taxon>
        <taxon>Metakinetoplastina</taxon>
        <taxon>Trypanosomatida</taxon>
        <taxon>Trypanosomatidae</taxon>
        <taxon>Leishmaniinae</taxon>
        <taxon>Leishmania</taxon>
    </lineage>
</organism>
<reference evidence="1 3" key="1">
    <citation type="journal article" date="2011" name="Genome Res.">
        <title>Whole genome sequencing of multiple Leishmania donovani clinical isolates provides insights into population structure and mechanisms of drug resistance.</title>
        <authorList>
            <person name="Downing T."/>
            <person name="Imamura H."/>
            <person name="Decuypere S."/>
            <person name="Clark T.G."/>
            <person name="Coombs G.H."/>
            <person name="Cotton J.A."/>
            <person name="Hilley J.D."/>
            <person name="de Doncker S."/>
            <person name="Maes I."/>
            <person name="Mottram J.C."/>
            <person name="Quail M.A."/>
            <person name="Rijal S."/>
            <person name="Sanders M."/>
            <person name="Schonian G."/>
            <person name="Stark O."/>
            <person name="Sundar S."/>
            <person name="Vanaerschot M."/>
            <person name="Hertz-Fowler C."/>
            <person name="Dujardin J.C."/>
            <person name="Berriman M."/>
        </authorList>
    </citation>
    <scope>NUCLEOTIDE SEQUENCE [LARGE SCALE GENOMIC DNA]</scope>
    <source>
        <strain evidence="1 3">BPK282A1</strain>
    </source>
</reference>
<proteinExistence type="predicted"/>
<protein>
    <submittedName>
        <fullName evidence="1">4-coumarate:coa ligase-like protein</fullName>
    </submittedName>
</protein>
<dbReference type="GO" id="GO:0016874">
    <property type="term" value="F:ligase activity"/>
    <property type="evidence" value="ECO:0007669"/>
    <property type="project" value="UniProtKB-KW"/>
</dbReference>
<keyword evidence="1" id="KW-0436">Ligase</keyword>
<dbReference type="RefSeq" id="XP_024329232.1">
    <property type="nucleotide sequence ID" value="XM_024473461.1"/>
</dbReference>